<dbReference type="InterPro" id="IPR049874">
    <property type="entry name" value="ROK_cs"/>
</dbReference>
<dbReference type="RefSeq" id="WP_206658644.1">
    <property type="nucleotide sequence ID" value="NZ_CP071182.1"/>
</dbReference>
<dbReference type="InterPro" id="IPR043129">
    <property type="entry name" value="ATPase_NBD"/>
</dbReference>
<dbReference type="InterPro" id="IPR000835">
    <property type="entry name" value="HTH_MarR-typ"/>
</dbReference>
<dbReference type="InterPro" id="IPR036390">
    <property type="entry name" value="WH_DNA-bd_sf"/>
</dbReference>
<dbReference type="SUPFAM" id="SSF46785">
    <property type="entry name" value="Winged helix' DNA-binding domain"/>
    <property type="match status" value="1"/>
</dbReference>
<evidence type="ECO:0000313" key="5">
    <source>
        <dbReference type="EMBL" id="QSO49333.1"/>
    </source>
</evidence>
<gene>
    <name evidence="5" type="ORF">JZ786_10640</name>
</gene>
<reference evidence="5 6" key="1">
    <citation type="submission" date="2021-02" db="EMBL/GenBank/DDBJ databases">
        <title>Alicyclobacillus curvatus sp. nov. and Alicyclobacillus mengziensis sp. nov., two acidophilic bacteria isolated from acid mine drainage.</title>
        <authorList>
            <person name="Huang Y."/>
        </authorList>
    </citation>
    <scope>NUCLEOTIDE SEQUENCE [LARGE SCALE GENOMIC DNA]</scope>
    <source>
        <strain evidence="5 6">S30H14</strain>
    </source>
</reference>
<dbReference type="Gene3D" id="1.10.10.10">
    <property type="entry name" value="Winged helix-like DNA-binding domain superfamily/Winged helix DNA-binding domain"/>
    <property type="match status" value="1"/>
</dbReference>
<dbReference type="InterPro" id="IPR036388">
    <property type="entry name" value="WH-like_DNA-bd_sf"/>
</dbReference>
<dbReference type="Gene3D" id="3.30.420.40">
    <property type="match status" value="2"/>
</dbReference>
<keyword evidence="6" id="KW-1185">Reference proteome</keyword>
<evidence type="ECO:0000313" key="6">
    <source>
        <dbReference type="Proteomes" id="UP000663505"/>
    </source>
</evidence>
<dbReference type="AlphaFoldDB" id="A0A9X7W232"/>
<dbReference type="GO" id="GO:0042732">
    <property type="term" value="P:D-xylose metabolic process"/>
    <property type="evidence" value="ECO:0007669"/>
    <property type="project" value="UniProtKB-KW"/>
</dbReference>
<dbReference type="Proteomes" id="UP000663505">
    <property type="component" value="Chromosome"/>
</dbReference>
<comment type="similarity">
    <text evidence="2">Belongs to the ROK (NagC/XylR) family.</text>
</comment>
<feature type="domain" description="HTH marR-type" evidence="4">
    <location>
        <begin position="16"/>
        <end position="64"/>
    </location>
</feature>
<comment type="function">
    <text evidence="1">Transcriptional repressor of xylose-utilizing enzymes.</text>
</comment>
<dbReference type="KEGG" id="afx:JZ786_10640"/>
<dbReference type="GO" id="GO:0003700">
    <property type="term" value="F:DNA-binding transcription factor activity"/>
    <property type="evidence" value="ECO:0007669"/>
    <property type="project" value="InterPro"/>
</dbReference>
<dbReference type="Pfam" id="PF00480">
    <property type="entry name" value="ROK"/>
    <property type="match status" value="1"/>
</dbReference>
<accession>A0A9X7W232</accession>
<dbReference type="PANTHER" id="PTHR18964:SF149">
    <property type="entry name" value="BIFUNCTIONAL UDP-N-ACETYLGLUCOSAMINE 2-EPIMERASE_N-ACETYLMANNOSAMINE KINASE"/>
    <property type="match status" value="1"/>
</dbReference>
<dbReference type="PROSITE" id="PS01125">
    <property type="entry name" value="ROK"/>
    <property type="match status" value="1"/>
</dbReference>
<organism evidence="5 6">
    <name type="scientific">Alicyclobacillus mengziensis</name>
    <dbReference type="NCBI Taxonomy" id="2931921"/>
    <lineage>
        <taxon>Bacteria</taxon>
        <taxon>Bacillati</taxon>
        <taxon>Bacillota</taxon>
        <taxon>Bacilli</taxon>
        <taxon>Bacillales</taxon>
        <taxon>Alicyclobacillaceae</taxon>
        <taxon>Alicyclobacillus</taxon>
    </lineage>
</organism>
<dbReference type="SUPFAM" id="SSF53067">
    <property type="entry name" value="Actin-like ATPase domain"/>
    <property type="match status" value="1"/>
</dbReference>
<evidence type="ECO:0000256" key="3">
    <source>
        <dbReference type="ARBA" id="ARBA00022629"/>
    </source>
</evidence>
<dbReference type="PANTHER" id="PTHR18964">
    <property type="entry name" value="ROK (REPRESSOR, ORF, KINASE) FAMILY"/>
    <property type="match status" value="1"/>
</dbReference>
<protein>
    <submittedName>
        <fullName evidence="5">ROK family transcriptional regulator</fullName>
    </submittedName>
</protein>
<dbReference type="InterPro" id="IPR000600">
    <property type="entry name" value="ROK"/>
</dbReference>
<evidence type="ECO:0000256" key="2">
    <source>
        <dbReference type="ARBA" id="ARBA00006479"/>
    </source>
</evidence>
<dbReference type="EMBL" id="CP071182">
    <property type="protein sequence ID" value="QSO49333.1"/>
    <property type="molecule type" value="Genomic_DNA"/>
</dbReference>
<dbReference type="Pfam" id="PF12802">
    <property type="entry name" value="MarR_2"/>
    <property type="match status" value="1"/>
</dbReference>
<evidence type="ECO:0000259" key="4">
    <source>
        <dbReference type="Pfam" id="PF12802"/>
    </source>
</evidence>
<sequence>MFTNIDAPTMREMNRSTVLNMIYHYDPISRSEISRKTGLNKTTISYLVDELIDSGLVVETGSESSGQPGRNPILLSINKDAGHCIGIHLEVTFLTAVITNLRGEVKFKSERDLDVADMSGDSLTEVLAQEINLIADQAPESSLGVIGAGIALPGIIYSDTGRAELSNYGIADWNIEESVGRQLPFPVYAANDGHCGAIGESLLRHAKDLVFIYLGYGLGGGIILDGQIRKGVRGVAGSFGHTTLYPMGIQCSCGNYGCWEQYASGQALLRYLHDERVADEFQTANRDFFQHAIHTVKNHSEKYERAFKMFGRYLGIGIANIGSSLNPETIVIGGALNEAADFFLPEIISVVERSLSWANQLTNVITARQDAVPIGASALVILNTVLRSPLVNPAYA</sequence>
<proteinExistence type="inferred from homology"/>
<keyword evidence="3" id="KW-0859">Xylose metabolism</keyword>
<name>A0A9X7W232_9BACL</name>
<evidence type="ECO:0000256" key="1">
    <source>
        <dbReference type="ARBA" id="ARBA00002486"/>
    </source>
</evidence>
<keyword evidence="3" id="KW-0119">Carbohydrate metabolism</keyword>